<feature type="non-terminal residue" evidence="3">
    <location>
        <position position="852"/>
    </location>
</feature>
<feature type="compositionally biased region" description="Low complexity" evidence="1">
    <location>
        <begin position="561"/>
        <end position="578"/>
    </location>
</feature>
<gene>
    <name evidence="3" type="ORF">B7463_g6739</name>
</gene>
<dbReference type="STRING" id="5539.A0A3E2H892"/>
<dbReference type="EMBL" id="NCSJ02000123">
    <property type="protein sequence ID" value="RFU29600.1"/>
    <property type="molecule type" value="Genomic_DNA"/>
</dbReference>
<dbReference type="AlphaFoldDB" id="A0A3E2H892"/>
<proteinExistence type="predicted"/>
<evidence type="ECO:0000259" key="2">
    <source>
        <dbReference type="Pfam" id="PF26118"/>
    </source>
</evidence>
<feature type="compositionally biased region" description="Basic and acidic residues" evidence="1">
    <location>
        <begin position="816"/>
        <end position="826"/>
    </location>
</feature>
<dbReference type="Pfam" id="PF26118">
    <property type="entry name" value="DUF8035"/>
    <property type="match status" value="1"/>
</dbReference>
<feature type="compositionally biased region" description="Basic and acidic residues" evidence="1">
    <location>
        <begin position="338"/>
        <end position="350"/>
    </location>
</feature>
<feature type="compositionally biased region" description="Basic residues" evidence="1">
    <location>
        <begin position="1"/>
        <end position="11"/>
    </location>
</feature>
<feature type="region of interest" description="Disordered" evidence="1">
    <location>
        <begin position="751"/>
        <end position="852"/>
    </location>
</feature>
<feature type="domain" description="DUF8035" evidence="2">
    <location>
        <begin position="706"/>
        <end position="760"/>
    </location>
</feature>
<feature type="compositionally biased region" description="Basic and acidic residues" evidence="1">
    <location>
        <begin position="167"/>
        <end position="177"/>
    </location>
</feature>
<evidence type="ECO:0000313" key="4">
    <source>
        <dbReference type="Proteomes" id="UP000258309"/>
    </source>
</evidence>
<organism evidence="3 4">
    <name type="scientific">Scytalidium lignicola</name>
    <name type="common">Hyphomycete</name>
    <dbReference type="NCBI Taxonomy" id="5539"/>
    <lineage>
        <taxon>Eukaryota</taxon>
        <taxon>Fungi</taxon>
        <taxon>Dikarya</taxon>
        <taxon>Ascomycota</taxon>
        <taxon>Pezizomycotina</taxon>
        <taxon>Leotiomycetes</taxon>
        <taxon>Leotiomycetes incertae sedis</taxon>
        <taxon>Scytalidium</taxon>
    </lineage>
</organism>
<dbReference type="PANTHER" id="PTHR42081:SF1">
    <property type="entry name" value="ZINC FINGER PROTEIN DHHC DOMAIN CONTAINING PROTEIN"/>
    <property type="match status" value="1"/>
</dbReference>
<feature type="region of interest" description="Disordered" evidence="1">
    <location>
        <begin position="138"/>
        <end position="350"/>
    </location>
</feature>
<dbReference type="OrthoDB" id="5418088at2759"/>
<feature type="region of interest" description="Disordered" evidence="1">
    <location>
        <begin position="46"/>
        <end position="94"/>
    </location>
</feature>
<keyword evidence="4" id="KW-1185">Reference proteome</keyword>
<comment type="caution">
    <text evidence="3">The sequence shown here is derived from an EMBL/GenBank/DDBJ whole genome shotgun (WGS) entry which is preliminary data.</text>
</comment>
<feature type="compositionally biased region" description="Basic and acidic residues" evidence="1">
    <location>
        <begin position="597"/>
        <end position="654"/>
    </location>
</feature>
<feature type="region of interest" description="Disordered" evidence="1">
    <location>
        <begin position="364"/>
        <end position="706"/>
    </location>
</feature>
<feature type="region of interest" description="Disordered" evidence="1">
    <location>
        <begin position="1"/>
        <end position="24"/>
    </location>
</feature>
<feature type="compositionally biased region" description="Basic residues" evidence="1">
    <location>
        <begin position="770"/>
        <end position="780"/>
    </location>
</feature>
<dbReference type="InterPro" id="IPR058348">
    <property type="entry name" value="DUF8035"/>
</dbReference>
<name>A0A3E2H892_SCYLI</name>
<feature type="compositionally biased region" description="Basic and acidic residues" evidence="1">
    <location>
        <begin position="661"/>
        <end position="703"/>
    </location>
</feature>
<feature type="compositionally biased region" description="Basic residues" evidence="1">
    <location>
        <begin position="145"/>
        <end position="157"/>
    </location>
</feature>
<evidence type="ECO:0000256" key="1">
    <source>
        <dbReference type="SAM" id="MobiDB-lite"/>
    </source>
</evidence>
<sequence length="852" mass="98035">MDDRYRPRRPRSPTYNPGRASLPINVGHVPTYGGYHLHAVPGRQEVITNPRSSGDRLASPVTTTTYKVAPDIPGRSNSVRDGHRHRSSTLDSYGRPVVPAITTTAPRYRPVIHSAVAPVSSPSTMQYRAGEEDYYAVPASSGSRDHHHHNRYHHKRFSTMDNSDVSRITEGREEDRLGVGYGREGPRYSGTRSRPVYPRSLVRHPDTVADDYGDDGYGYTNPRDLAQYDLDHSGTKHHSHSRRDSFEPRSRPTNLSATYYDGGGYSRSYENRERGLPPSSRGFDRIPPGEAPYDQGGMRMPAVPQPPPPIPAKISNVDPSFDSDEHRRSSRRPVSLYQERDHRRPHRDEYYERDDDLRERFERRHEQHDDRHDERHDEHHDDKYRDRYDERTHPSHGDRPERSDKTERDDRSDHKDKKDRHGLRDTLVGIAATSLGLVPATIGSKDDERDNEKERSDRDEPRRSRDKDYGDDSRRRREYKEGGDPVDLTGRDPLEKPSYRDDRDRGKNHSPSTKDNLGNVDLSGRDPKERPRSRDERDKRDKRDSDGETHSRRRSRRDSDANSNAVDDSSDSAAAPRSRQPRSRRESGPSTPFNPKDTMDLKALKEALAAKDASAKKESPPTSQKESRDAADIRPDSSGRDDRGRSDEKFENRQLRVVSPPREKSVEKPVKGILRQPRERFPEDPVPIREGVAPHKDAKKDGIPPDARWTKISRRLVNPEALEAGMERYEAREDFVIVLRVLTKEEVQTYANLTQKIRAEREEAEEIARRRARRERHERHKRESYDPRRHRSRHYDSKDRSSHSESDSTDYDEDDRFVYGEEKPKMLEGPPPKSARPLSTAERAIMSGGLGP</sequence>
<feature type="compositionally biased region" description="Basic and acidic residues" evidence="1">
    <location>
        <begin position="757"/>
        <end position="769"/>
    </location>
</feature>
<dbReference type="PANTHER" id="PTHR42081">
    <property type="entry name" value="ZINC FINGER PROTEIN DHHC DOMAIN CONTAINING PROTEIN"/>
    <property type="match status" value="1"/>
</dbReference>
<feature type="compositionally biased region" description="Basic and acidic residues" evidence="1">
    <location>
        <begin position="444"/>
        <end position="507"/>
    </location>
</feature>
<feature type="non-terminal residue" evidence="3">
    <location>
        <position position="1"/>
    </location>
</feature>
<feature type="compositionally biased region" description="Basic and acidic residues" evidence="1">
    <location>
        <begin position="794"/>
        <end position="806"/>
    </location>
</feature>
<feature type="compositionally biased region" description="Basic and acidic residues" evidence="1">
    <location>
        <begin position="364"/>
        <end position="416"/>
    </location>
</feature>
<evidence type="ECO:0000313" key="3">
    <source>
        <dbReference type="EMBL" id="RFU29600.1"/>
    </source>
</evidence>
<dbReference type="Proteomes" id="UP000258309">
    <property type="component" value="Unassembled WGS sequence"/>
</dbReference>
<feature type="compositionally biased region" description="Basic and acidic residues" evidence="1">
    <location>
        <begin position="523"/>
        <end position="550"/>
    </location>
</feature>
<protein>
    <recommendedName>
        <fullName evidence="2">DUF8035 domain-containing protein</fullName>
    </recommendedName>
</protein>
<dbReference type="OMA" id="NYNADQR"/>
<reference evidence="3 4" key="1">
    <citation type="submission" date="2018-05" db="EMBL/GenBank/DDBJ databases">
        <title>Draft genome sequence of Scytalidium lignicola DSM 105466, a ubiquitous saprotrophic fungus.</title>
        <authorList>
            <person name="Buettner E."/>
            <person name="Gebauer A.M."/>
            <person name="Hofrichter M."/>
            <person name="Liers C."/>
            <person name="Kellner H."/>
        </authorList>
    </citation>
    <scope>NUCLEOTIDE SEQUENCE [LARGE SCALE GENOMIC DNA]</scope>
    <source>
        <strain evidence="3 4">DSM 105466</strain>
    </source>
</reference>
<accession>A0A3E2H892</accession>